<evidence type="ECO:0000256" key="5">
    <source>
        <dbReference type="ARBA" id="ARBA00022692"/>
    </source>
</evidence>
<feature type="transmembrane region" description="Helical" evidence="12">
    <location>
        <begin position="261"/>
        <end position="281"/>
    </location>
</feature>
<comment type="catalytic activity">
    <reaction evidence="12">
        <text>UDP-N-acetyl-alpha-D-muramoyl-L-alanyl-gamma-D-glutamyl-meso-2,6-diaminopimeloyl-D-alanyl-D-alanine + di-trans,octa-cis-undecaprenyl phosphate = di-trans,octa-cis-undecaprenyl diphospho-N-acetyl-alpha-D-muramoyl-L-alanyl-D-glutamyl-meso-2,6-diaminopimeloyl-D-alanyl-D-alanine + UMP</text>
        <dbReference type="Rhea" id="RHEA:28386"/>
        <dbReference type="ChEBI" id="CHEBI:57865"/>
        <dbReference type="ChEBI" id="CHEBI:60392"/>
        <dbReference type="ChEBI" id="CHEBI:61386"/>
        <dbReference type="ChEBI" id="CHEBI:61387"/>
        <dbReference type="EC" id="2.7.8.13"/>
    </reaction>
</comment>
<keyword evidence="6 12" id="KW-0133">Cell shape</keyword>
<comment type="cofactor">
    <cofactor evidence="12 14">
        <name>Mg(2+)</name>
        <dbReference type="ChEBI" id="CHEBI:18420"/>
    </cofactor>
</comment>
<feature type="transmembrane region" description="Helical" evidence="12">
    <location>
        <begin position="172"/>
        <end position="191"/>
    </location>
</feature>
<dbReference type="GO" id="GO:0009252">
    <property type="term" value="P:peptidoglycan biosynthetic process"/>
    <property type="evidence" value="ECO:0007669"/>
    <property type="project" value="UniProtKB-UniRule"/>
</dbReference>
<keyword evidence="3 12" id="KW-0132">Cell division</keyword>
<dbReference type="Pfam" id="PF10555">
    <property type="entry name" value="MraY_sig1"/>
    <property type="match status" value="1"/>
</dbReference>
<evidence type="ECO:0000313" key="15">
    <source>
        <dbReference type="EMBL" id="MBC8198661.1"/>
    </source>
</evidence>
<comment type="function">
    <text evidence="12">Catalyzes the initial step of the lipid cycle reactions in the biosynthesis of the cell wall peptidoglycan: transfers peptidoglycan precursor phospho-MurNAc-pentapeptide from UDP-MurNAc-pentapeptide onto the lipid carrier undecaprenyl phosphate, yielding undecaprenyl-pyrophosphoryl-MurNAc-pentapeptide, known as lipid I.</text>
</comment>
<evidence type="ECO:0000256" key="2">
    <source>
        <dbReference type="ARBA" id="ARBA00005583"/>
    </source>
</evidence>
<evidence type="ECO:0000256" key="1">
    <source>
        <dbReference type="ARBA" id="ARBA00004141"/>
    </source>
</evidence>
<dbReference type="GO" id="GO:0051301">
    <property type="term" value="P:cell division"/>
    <property type="evidence" value="ECO:0007669"/>
    <property type="project" value="UniProtKB-KW"/>
</dbReference>
<evidence type="ECO:0000256" key="7">
    <source>
        <dbReference type="ARBA" id="ARBA00022984"/>
    </source>
</evidence>
<dbReference type="Pfam" id="PF00953">
    <property type="entry name" value="Glycos_transf_4"/>
    <property type="match status" value="1"/>
</dbReference>
<gene>
    <name evidence="12" type="primary">mraY</name>
    <name evidence="15" type="ORF">H8E80_01245</name>
</gene>
<proteinExistence type="inferred from homology"/>
<evidence type="ECO:0000256" key="13">
    <source>
        <dbReference type="NCBIfam" id="TIGR00445"/>
    </source>
</evidence>
<dbReference type="EC" id="2.7.8.13" evidence="12 13"/>
<feature type="transmembrane region" description="Helical" evidence="12">
    <location>
        <begin position="237"/>
        <end position="254"/>
    </location>
</feature>
<comment type="similarity">
    <text evidence="2 12">Belongs to the glycosyltransferase 4 family. MraY subfamily.</text>
</comment>
<dbReference type="UniPathway" id="UPA00219"/>
<feature type="transmembrane region" description="Helical" evidence="12">
    <location>
        <begin position="73"/>
        <end position="90"/>
    </location>
</feature>
<dbReference type="GO" id="GO:0071555">
    <property type="term" value="P:cell wall organization"/>
    <property type="evidence" value="ECO:0007669"/>
    <property type="project" value="UniProtKB-KW"/>
</dbReference>
<evidence type="ECO:0000256" key="9">
    <source>
        <dbReference type="ARBA" id="ARBA00023136"/>
    </source>
</evidence>
<reference evidence="15 16" key="1">
    <citation type="submission" date="2020-08" db="EMBL/GenBank/DDBJ databases">
        <title>Bridging the membrane lipid divide: bacteria of the FCB group superphylum have the potential to synthesize archaeal ether lipids.</title>
        <authorList>
            <person name="Villanueva L."/>
            <person name="Von Meijenfeldt F.A.B."/>
            <person name="Westbye A.B."/>
            <person name="Yadav S."/>
            <person name="Hopmans E.C."/>
            <person name="Dutilh B.E."/>
            <person name="Sinninghe Damste J.S."/>
        </authorList>
    </citation>
    <scope>NUCLEOTIDE SEQUENCE [LARGE SCALE GENOMIC DNA]</scope>
    <source>
        <strain evidence="15">NIOZ-UU82</strain>
    </source>
</reference>
<sequence>MFYHLLYPLHETISVFNVFQYITFRTIYASLTALLICFFLGPWVIKKLSDKQIRQHIREDGPEAHGKKAGTPTMGGILIIFSVVISTLLWTDLSNFYIWIVLLITIGYSVIGFIDDYLMQVKKRSKGLSGRSKLLMQAALAIGAGALLFSYSGFNTSITVPFFKKISPDIGWGYIFFTTLVIVATSNAVNLTDGLDGLAIGPVIIVAATYMVFAYVTGHIRIADYLQINYVSGCGEITIFCGALAGAGLGFLWFNTYPAQVFMGDVGSLPIGAALGTVAVITKQEILLVLVGGLFVIEAFSVIFQVGFFKMTNGRRIFKMAPLHHHFELKGWPEPKIIVRFWIIAIMLALLSMSTLKLR</sequence>
<dbReference type="PANTHER" id="PTHR22926:SF5">
    <property type="entry name" value="PHOSPHO-N-ACETYLMURAMOYL-PENTAPEPTIDE-TRANSFERASE HOMOLOG"/>
    <property type="match status" value="1"/>
</dbReference>
<evidence type="ECO:0000313" key="16">
    <source>
        <dbReference type="Proteomes" id="UP000603545"/>
    </source>
</evidence>
<comment type="pathway">
    <text evidence="12">Cell wall biogenesis; peptidoglycan biosynthesis.</text>
</comment>
<feature type="transmembrane region" description="Helical" evidence="12">
    <location>
        <begin position="287"/>
        <end position="309"/>
    </location>
</feature>
<dbReference type="NCBIfam" id="TIGR00445">
    <property type="entry name" value="mraY"/>
    <property type="match status" value="1"/>
</dbReference>
<keyword evidence="12 14" id="KW-0479">Metal-binding</keyword>
<dbReference type="HAMAP" id="MF_00038">
    <property type="entry name" value="MraY"/>
    <property type="match status" value="1"/>
</dbReference>
<evidence type="ECO:0000256" key="4">
    <source>
        <dbReference type="ARBA" id="ARBA00022679"/>
    </source>
</evidence>
<evidence type="ECO:0000256" key="8">
    <source>
        <dbReference type="ARBA" id="ARBA00022989"/>
    </source>
</evidence>
<dbReference type="InterPro" id="IPR018480">
    <property type="entry name" value="PNAcMuramoyl-5peptid_Trfase_CS"/>
</dbReference>
<feature type="transmembrane region" description="Helical" evidence="12">
    <location>
        <begin position="134"/>
        <end position="152"/>
    </location>
</feature>
<dbReference type="AlphaFoldDB" id="A0A8J6T9P0"/>
<keyword evidence="12 14" id="KW-0460">Magnesium</keyword>
<dbReference type="PANTHER" id="PTHR22926">
    <property type="entry name" value="PHOSPHO-N-ACETYLMURAMOYL-PENTAPEPTIDE-TRANSFERASE"/>
    <property type="match status" value="1"/>
</dbReference>
<keyword evidence="4 12" id="KW-0808">Transferase</keyword>
<dbReference type="GO" id="GO:0008360">
    <property type="term" value="P:regulation of cell shape"/>
    <property type="evidence" value="ECO:0007669"/>
    <property type="project" value="UniProtKB-KW"/>
</dbReference>
<keyword evidence="5 12" id="KW-0812">Transmembrane</keyword>
<organism evidence="15 16">
    <name type="scientific">Candidatus Desulfaltia bathyphila</name>
    <dbReference type="NCBI Taxonomy" id="2841697"/>
    <lineage>
        <taxon>Bacteria</taxon>
        <taxon>Pseudomonadati</taxon>
        <taxon>Thermodesulfobacteriota</taxon>
        <taxon>Desulfobacteria</taxon>
        <taxon>Desulfobacterales</taxon>
        <taxon>Desulfobacterales incertae sedis</taxon>
        <taxon>Candidatus Desulfaltia</taxon>
    </lineage>
</organism>
<keyword evidence="10 12" id="KW-0131">Cell cycle</keyword>
<dbReference type="PROSITE" id="PS01348">
    <property type="entry name" value="MRAY_2"/>
    <property type="match status" value="1"/>
</dbReference>
<dbReference type="InterPro" id="IPR003524">
    <property type="entry name" value="PNAcMuramoyl-5peptid_Trfase"/>
</dbReference>
<keyword evidence="11 12" id="KW-0961">Cell wall biogenesis/degradation</keyword>
<evidence type="ECO:0000256" key="6">
    <source>
        <dbReference type="ARBA" id="ARBA00022960"/>
    </source>
</evidence>
<dbReference type="GO" id="GO:0008963">
    <property type="term" value="F:phospho-N-acetylmuramoyl-pentapeptide-transferase activity"/>
    <property type="evidence" value="ECO:0007669"/>
    <property type="project" value="UniProtKB-UniRule"/>
</dbReference>
<dbReference type="GO" id="GO:0046872">
    <property type="term" value="F:metal ion binding"/>
    <property type="evidence" value="ECO:0007669"/>
    <property type="project" value="UniProtKB-KW"/>
</dbReference>
<feature type="binding site" evidence="14">
    <location>
        <position position="190"/>
    </location>
    <ligand>
        <name>Mg(2+)</name>
        <dbReference type="ChEBI" id="CHEBI:18420"/>
    </ligand>
</feature>
<dbReference type="CDD" id="cd06852">
    <property type="entry name" value="GT_MraY"/>
    <property type="match status" value="1"/>
</dbReference>
<keyword evidence="7 12" id="KW-0573">Peptidoglycan synthesis</keyword>
<protein>
    <recommendedName>
        <fullName evidence="12 13">Phospho-N-acetylmuramoyl-pentapeptide-transferase</fullName>
        <ecNumber evidence="12 13">2.7.8.13</ecNumber>
    </recommendedName>
    <alternativeName>
        <fullName evidence="12">UDP-MurNAc-pentapeptide phosphotransferase</fullName>
    </alternativeName>
</protein>
<evidence type="ECO:0000256" key="14">
    <source>
        <dbReference type="PIRSR" id="PIRSR600715-1"/>
    </source>
</evidence>
<dbReference type="Proteomes" id="UP000603545">
    <property type="component" value="Unassembled WGS sequence"/>
</dbReference>
<evidence type="ECO:0000256" key="11">
    <source>
        <dbReference type="ARBA" id="ARBA00023316"/>
    </source>
</evidence>
<dbReference type="InterPro" id="IPR000715">
    <property type="entry name" value="Glycosyl_transferase_4"/>
</dbReference>
<feature type="transmembrane region" description="Helical" evidence="12">
    <location>
        <begin position="337"/>
        <end position="356"/>
    </location>
</feature>
<keyword evidence="9 12" id="KW-0472">Membrane</keyword>
<feature type="transmembrane region" description="Helical" evidence="12">
    <location>
        <begin position="96"/>
        <end position="114"/>
    </location>
</feature>
<evidence type="ECO:0000256" key="3">
    <source>
        <dbReference type="ARBA" id="ARBA00022618"/>
    </source>
</evidence>
<comment type="subcellular location">
    <subcellularLocation>
        <location evidence="12">Cell membrane</location>
        <topology evidence="12">Multi-pass membrane protein</topology>
    </subcellularLocation>
    <subcellularLocation>
        <location evidence="1">Membrane</location>
        <topology evidence="1">Multi-pass membrane protein</topology>
    </subcellularLocation>
</comment>
<feature type="transmembrane region" description="Helical" evidence="12">
    <location>
        <begin position="198"/>
        <end position="217"/>
    </location>
</feature>
<feature type="binding site" evidence="14">
    <location>
        <position position="265"/>
    </location>
    <ligand>
        <name>Mg(2+)</name>
        <dbReference type="ChEBI" id="CHEBI:18420"/>
    </ligand>
</feature>
<evidence type="ECO:0000256" key="10">
    <source>
        <dbReference type="ARBA" id="ARBA00023306"/>
    </source>
</evidence>
<dbReference type="GO" id="GO:0005886">
    <property type="term" value="C:plasma membrane"/>
    <property type="evidence" value="ECO:0007669"/>
    <property type="project" value="UniProtKB-SubCell"/>
</dbReference>
<dbReference type="PROSITE" id="PS01347">
    <property type="entry name" value="MRAY_1"/>
    <property type="match status" value="1"/>
</dbReference>
<keyword evidence="8 12" id="KW-1133">Transmembrane helix</keyword>
<comment type="caution">
    <text evidence="15">The sequence shown here is derived from an EMBL/GenBank/DDBJ whole genome shotgun (WGS) entry which is preliminary data.</text>
</comment>
<keyword evidence="12" id="KW-1003">Cell membrane</keyword>
<name>A0A8J6T9P0_9BACT</name>
<evidence type="ECO:0000256" key="12">
    <source>
        <dbReference type="HAMAP-Rule" id="MF_00038"/>
    </source>
</evidence>
<feature type="transmembrane region" description="Helical" evidence="12">
    <location>
        <begin position="27"/>
        <end position="45"/>
    </location>
</feature>
<accession>A0A8J6T9P0</accession>
<dbReference type="EMBL" id="JACNLL010000017">
    <property type="protein sequence ID" value="MBC8198661.1"/>
    <property type="molecule type" value="Genomic_DNA"/>
</dbReference>